<dbReference type="RefSeq" id="WP_220248676.1">
    <property type="nucleotide sequence ID" value="NZ_JAICCF010000001.1"/>
</dbReference>
<keyword evidence="4" id="KW-1133">Transmembrane helix</keyword>
<dbReference type="InterPro" id="IPR000792">
    <property type="entry name" value="Tscrpt_reg_LuxR_C"/>
</dbReference>
<accession>A0ABS7G726</accession>
<evidence type="ECO:0000256" key="2">
    <source>
        <dbReference type="ARBA" id="ARBA00023125"/>
    </source>
</evidence>
<dbReference type="Proteomes" id="UP000812961">
    <property type="component" value="Unassembled WGS sequence"/>
</dbReference>
<protein>
    <submittedName>
        <fullName evidence="6">LuxR C-terminal-related transcriptional regulator</fullName>
    </submittedName>
</protein>
<dbReference type="PANTHER" id="PTHR44688:SF16">
    <property type="entry name" value="DNA-BINDING TRANSCRIPTIONAL ACTIVATOR DEVR_DOSR"/>
    <property type="match status" value="1"/>
</dbReference>
<keyword evidence="1" id="KW-0805">Transcription regulation</keyword>
<dbReference type="CDD" id="cd06170">
    <property type="entry name" value="LuxR_C_like"/>
    <property type="match status" value="1"/>
</dbReference>
<dbReference type="Gene3D" id="1.10.10.10">
    <property type="entry name" value="Winged helix-like DNA-binding domain superfamily/Winged helix DNA-binding domain"/>
    <property type="match status" value="1"/>
</dbReference>
<keyword evidence="4" id="KW-0812">Transmembrane</keyword>
<feature type="domain" description="HTH luxR-type" evidence="5">
    <location>
        <begin position="240"/>
        <end position="305"/>
    </location>
</feature>
<dbReference type="InterPro" id="IPR016032">
    <property type="entry name" value="Sig_transdc_resp-reg_C-effctor"/>
</dbReference>
<evidence type="ECO:0000313" key="6">
    <source>
        <dbReference type="EMBL" id="MBW8683456.1"/>
    </source>
</evidence>
<feature type="transmembrane region" description="Helical" evidence="4">
    <location>
        <begin position="39"/>
        <end position="58"/>
    </location>
</feature>
<keyword evidence="4" id="KW-0472">Membrane</keyword>
<reference evidence="6 7" key="1">
    <citation type="submission" date="2021-08" db="EMBL/GenBank/DDBJ databases">
        <title>The genome sequence of Chitinophaga sp. B61.</title>
        <authorList>
            <person name="Zhang X."/>
        </authorList>
    </citation>
    <scope>NUCLEOTIDE SEQUENCE [LARGE SCALE GENOMIC DNA]</scope>
    <source>
        <strain evidence="6 7">B61</strain>
    </source>
</reference>
<keyword evidence="2" id="KW-0238">DNA-binding</keyword>
<keyword evidence="7" id="KW-1185">Reference proteome</keyword>
<dbReference type="InterPro" id="IPR036388">
    <property type="entry name" value="WH-like_DNA-bd_sf"/>
</dbReference>
<evidence type="ECO:0000256" key="3">
    <source>
        <dbReference type="ARBA" id="ARBA00023163"/>
    </source>
</evidence>
<dbReference type="PRINTS" id="PR00038">
    <property type="entry name" value="HTHLUXR"/>
</dbReference>
<dbReference type="SMART" id="SM00421">
    <property type="entry name" value="HTH_LUXR"/>
    <property type="match status" value="1"/>
</dbReference>
<dbReference type="Pfam" id="PF00196">
    <property type="entry name" value="GerE"/>
    <property type="match status" value="1"/>
</dbReference>
<dbReference type="PANTHER" id="PTHR44688">
    <property type="entry name" value="DNA-BINDING TRANSCRIPTIONAL ACTIVATOR DEVR_DOSR"/>
    <property type="match status" value="1"/>
</dbReference>
<feature type="transmembrane region" description="Helical" evidence="4">
    <location>
        <begin position="171"/>
        <end position="190"/>
    </location>
</feature>
<evidence type="ECO:0000313" key="7">
    <source>
        <dbReference type="Proteomes" id="UP000812961"/>
    </source>
</evidence>
<dbReference type="PROSITE" id="PS50043">
    <property type="entry name" value="HTH_LUXR_2"/>
    <property type="match status" value="1"/>
</dbReference>
<dbReference type="SUPFAM" id="SSF46894">
    <property type="entry name" value="C-terminal effector domain of the bipartite response regulators"/>
    <property type="match status" value="1"/>
</dbReference>
<organism evidence="6 7">
    <name type="scientific">Chitinophaga rhizophila</name>
    <dbReference type="NCBI Taxonomy" id="2866212"/>
    <lineage>
        <taxon>Bacteria</taxon>
        <taxon>Pseudomonadati</taxon>
        <taxon>Bacteroidota</taxon>
        <taxon>Chitinophagia</taxon>
        <taxon>Chitinophagales</taxon>
        <taxon>Chitinophagaceae</taxon>
        <taxon>Chitinophaga</taxon>
    </lineage>
</organism>
<evidence type="ECO:0000259" key="5">
    <source>
        <dbReference type="PROSITE" id="PS50043"/>
    </source>
</evidence>
<keyword evidence="3" id="KW-0804">Transcription</keyword>
<feature type="transmembrane region" description="Helical" evidence="4">
    <location>
        <begin position="70"/>
        <end position="91"/>
    </location>
</feature>
<feature type="transmembrane region" description="Helical" evidence="4">
    <location>
        <begin position="12"/>
        <end position="32"/>
    </location>
</feature>
<name>A0ABS7G726_9BACT</name>
<comment type="caution">
    <text evidence="6">The sequence shown here is derived from an EMBL/GenBank/DDBJ whole genome shotgun (WGS) entry which is preliminary data.</text>
</comment>
<evidence type="ECO:0000256" key="4">
    <source>
        <dbReference type="SAM" id="Phobius"/>
    </source>
</evidence>
<gene>
    <name evidence="6" type="ORF">K1Y79_03840</name>
</gene>
<feature type="transmembrane region" description="Helical" evidence="4">
    <location>
        <begin position="196"/>
        <end position="214"/>
    </location>
</feature>
<feature type="transmembrane region" description="Helical" evidence="4">
    <location>
        <begin position="137"/>
        <end position="159"/>
    </location>
</feature>
<feature type="transmembrane region" description="Helical" evidence="4">
    <location>
        <begin position="103"/>
        <end position="125"/>
    </location>
</feature>
<proteinExistence type="predicted"/>
<evidence type="ECO:0000256" key="1">
    <source>
        <dbReference type="ARBA" id="ARBA00023015"/>
    </source>
</evidence>
<sequence length="307" mass="35389">MLVLGTEMHIVTFIFVCLETIMFIFQLVFFLIRPEDKQRLWYLILLVLLLSYNIASGLLPDKNFSVPIHIQNMVAYGSGFCMASFFPFYFYKAFNLKKLKFHATYGVVIFLLVPYLVFFVISYSINKNLVWAREYGLVIPFFYSLTLIVAISRAIFPTYKDNKDIRSMPEIIGVYLAVFPWTSLAVVSYLDAPQAVEASLTNGGFLVITVLYITRTIKTLRADYLELQHQGLTKSQRIEDAADRFNLTEREKEIILMISSGLKFSQIAERLYLSERTVTTHASNIYKKVGVRNKLELLKKTNLTLPD</sequence>
<dbReference type="EMBL" id="JAICCF010000001">
    <property type="protein sequence ID" value="MBW8683456.1"/>
    <property type="molecule type" value="Genomic_DNA"/>
</dbReference>